<evidence type="ECO:0000256" key="8">
    <source>
        <dbReference type="SAM" id="MobiDB-lite"/>
    </source>
</evidence>
<feature type="compositionally biased region" description="Polar residues" evidence="8">
    <location>
        <begin position="76"/>
        <end position="86"/>
    </location>
</feature>
<evidence type="ECO:0000256" key="9">
    <source>
        <dbReference type="SAM" id="Phobius"/>
    </source>
</evidence>
<evidence type="ECO:0000313" key="10">
    <source>
        <dbReference type="EMBL" id="ADV61278.1"/>
    </source>
</evidence>
<reference evidence="10 11" key="2">
    <citation type="journal article" date="2011" name="Stand. Genomic Sci.">
        <title>Complete genome sequence of Isosphaera pallida type strain (IS1B).</title>
        <authorList>
            <consortium name="US DOE Joint Genome Institute (JGI-PGF)"/>
            <person name="Goker M."/>
            <person name="Cleland D."/>
            <person name="Saunders E."/>
            <person name="Lapidus A."/>
            <person name="Nolan M."/>
            <person name="Lucas S."/>
            <person name="Hammon N."/>
            <person name="Deshpande S."/>
            <person name="Cheng J.F."/>
            <person name="Tapia R."/>
            <person name="Han C."/>
            <person name="Goodwin L."/>
            <person name="Pitluck S."/>
            <person name="Liolios K."/>
            <person name="Pagani I."/>
            <person name="Ivanova N."/>
            <person name="Mavromatis K."/>
            <person name="Pati A."/>
            <person name="Chen A."/>
            <person name="Palaniappan K."/>
            <person name="Land M."/>
            <person name="Hauser L."/>
            <person name="Chang Y.J."/>
            <person name="Jeffries C.D."/>
            <person name="Detter J.C."/>
            <person name="Beck B."/>
            <person name="Woyke T."/>
            <person name="Bristow J."/>
            <person name="Eisen J.A."/>
            <person name="Markowitz V."/>
            <person name="Hugenholtz P."/>
            <person name="Kyrpides N.C."/>
            <person name="Klenk H.P."/>
        </authorList>
    </citation>
    <scope>NUCLEOTIDE SEQUENCE [LARGE SCALE GENOMIC DNA]</scope>
    <source>
        <strain evidence="11">ATCC 43644 / DSM 9630 / IS1B</strain>
    </source>
</reference>
<keyword evidence="2" id="KW-0813">Transport</keyword>
<evidence type="ECO:0000256" key="4">
    <source>
        <dbReference type="ARBA" id="ARBA00022927"/>
    </source>
</evidence>
<dbReference type="PANTHER" id="PTHR42982">
    <property type="entry name" value="SEC-INDEPENDENT PROTEIN TRANSLOCASE PROTEIN TATA"/>
    <property type="match status" value="1"/>
</dbReference>
<dbReference type="KEGG" id="ipa:Isop_0687"/>
<evidence type="ECO:0000256" key="7">
    <source>
        <dbReference type="ARBA" id="ARBA00023136"/>
    </source>
</evidence>
<protein>
    <submittedName>
        <fullName evidence="10">Sec-independent translocation protein mttA/Hcf106</fullName>
    </submittedName>
</protein>
<gene>
    <name evidence="10" type="ordered locus">Isop_0687</name>
</gene>
<evidence type="ECO:0000256" key="5">
    <source>
        <dbReference type="ARBA" id="ARBA00022989"/>
    </source>
</evidence>
<feature type="transmembrane region" description="Helical" evidence="9">
    <location>
        <begin position="6"/>
        <end position="30"/>
    </location>
</feature>
<dbReference type="Pfam" id="PF02416">
    <property type="entry name" value="TatA_B_E"/>
    <property type="match status" value="1"/>
</dbReference>
<keyword evidence="3 9" id="KW-0812">Transmembrane</keyword>
<evidence type="ECO:0000256" key="6">
    <source>
        <dbReference type="ARBA" id="ARBA00023010"/>
    </source>
</evidence>
<dbReference type="Gene3D" id="1.20.5.3310">
    <property type="match status" value="1"/>
</dbReference>
<dbReference type="Proteomes" id="UP000008631">
    <property type="component" value="Chromosome"/>
</dbReference>
<sequence length="86" mass="9374">MFSLMTVWAFLPTFGTNELIVISLLSLLFFGHRLPSVMRSLGKGVTEFKKGINDVEDDVNKAVEGPKTAEAPKPGSTATSSPVERY</sequence>
<dbReference type="InParanoid" id="E8R172"/>
<dbReference type="PANTHER" id="PTHR42982:SF1">
    <property type="entry name" value="SEC-INDEPENDENT PROTEIN TRANSLOCASE PROTEIN TATA"/>
    <property type="match status" value="1"/>
</dbReference>
<evidence type="ECO:0000256" key="1">
    <source>
        <dbReference type="ARBA" id="ARBA00004167"/>
    </source>
</evidence>
<dbReference type="AlphaFoldDB" id="E8R172"/>
<dbReference type="EMBL" id="CP002353">
    <property type="protein sequence ID" value="ADV61278.1"/>
    <property type="molecule type" value="Genomic_DNA"/>
</dbReference>
<dbReference type="STRING" id="575540.Isop_0687"/>
<feature type="region of interest" description="Disordered" evidence="8">
    <location>
        <begin position="63"/>
        <end position="86"/>
    </location>
</feature>
<accession>E8R172</accession>
<dbReference type="RefSeq" id="WP_013563567.1">
    <property type="nucleotide sequence ID" value="NC_014962.1"/>
</dbReference>
<keyword evidence="7 9" id="KW-0472">Membrane</keyword>
<reference key="1">
    <citation type="submission" date="2010-11" db="EMBL/GenBank/DDBJ databases">
        <title>The complete sequence of chromosome of Isophaera pallida ATCC 43644.</title>
        <authorList>
            <consortium name="US DOE Joint Genome Institute (JGI-PGF)"/>
            <person name="Lucas S."/>
            <person name="Copeland A."/>
            <person name="Lapidus A."/>
            <person name="Bruce D."/>
            <person name="Goodwin L."/>
            <person name="Pitluck S."/>
            <person name="Kyrpides N."/>
            <person name="Mavromatis K."/>
            <person name="Pagani I."/>
            <person name="Ivanova N."/>
            <person name="Saunders E."/>
            <person name="Brettin T."/>
            <person name="Detter J.C."/>
            <person name="Han C."/>
            <person name="Tapia R."/>
            <person name="Land M."/>
            <person name="Hauser L."/>
            <person name="Markowitz V."/>
            <person name="Cheng J.-F."/>
            <person name="Hugenholtz P."/>
            <person name="Woyke T."/>
            <person name="Wu D."/>
            <person name="Eisen J.A."/>
        </authorList>
    </citation>
    <scope>NUCLEOTIDE SEQUENCE</scope>
    <source>
        <strain>ATCC 43644</strain>
    </source>
</reference>
<keyword evidence="4" id="KW-0653">Protein transport</keyword>
<name>E8R172_ISOPI</name>
<keyword evidence="5 9" id="KW-1133">Transmembrane helix</keyword>
<evidence type="ECO:0000256" key="2">
    <source>
        <dbReference type="ARBA" id="ARBA00022448"/>
    </source>
</evidence>
<evidence type="ECO:0000313" key="11">
    <source>
        <dbReference type="Proteomes" id="UP000008631"/>
    </source>
</evidence>
<evidence type="ECO:0000256" key="3">
    <source>
        <dbReference type="ARBA" id="ARBA00022692"/>
    </source>
</evidence>
<dbReference type="InterPro" id="IPR003369">
    <property type="entry name" value="TatA/B/E"/>
</dbReference>
<proteinExistence type="predicted"/>
<comment type="subcellular location">
    <subcellularLocation>
        <location evidence="1">Membrane</location>
        <topology evidence="1">Single-pass membrane protein</topology>
    </subcellularLocation>
</comment>
<keyword evidence="11" id="KW-1185">Reference proteome</keyword>
<dbReference type="GO" id="GO:0015031">
    <property type="term" value="P:protein transport"/>
    <property type="evidence" value="ECO:0007669"/>
    <property type="project" value="UniProtKB-KW"/>
</dbReference>
<dbReference type="eggNOG" id="COG1826">
    <property type="taxonomic scope" value="Bacteria"/>
</dbReference>
<dbReference type="GO" id="GO:0016020">
    <property type="term" value="C:membrane"/>
    <property type="evidence" value="ECO:0007669"/>
    <property type="project" value="UniProtKB-ARBA"/>
</dbReference>
<keyword evidence="6" id="KW-0811">Translocation</keyword>
<dbReference type="HOGENOM" id="CLU_086034_6_2_0"/>
<organism evidence="10 11">
    <name type="scientific">Isosphaera pallida (strain ATCC 43644 / DSM 9630 / IS1B)</name>
    <dbReference type="NCBI Taxonomy" id="575540"/>
    <lineage>
        <taxon>Bacteria</taxon>
        <taxon>Pseudomonadati</taxon>
        <taxon>Planctomycetota</taxon>
        <taxon>Planctomycetia</taxon>
        <taxon>Isosphaerales</taxon>
        <taxon>Isosphaeraceae</taxon>
        <taxon>Isosphaera</taxon>
    </lineage>
</organism>